<name>A0ABR2WE96_9FUNG</name>
<dbReference type="Pfam" id="PF02992">
    <property type="entry name" value="Transposase_21"/>
    <property type="match status" value="1"/>
</dbReference>
<proteinExistence type="predicted"/>
<evidence type="ECO:0000313" key="1">
    <source>
        <dbReference type="EMBL" id="KAK9759828.1"/>
    </source>
</evidence>
<organism evidence="1 2">
    <name type="scientific">Basidiobolus ranarum</name>
    <dbReference type="NCBI Taxonomy" id="34480"/>
    <lineage>
        <taxon>Eukaryota</taxon>
        <taxon>Fungi</taxon>
        <taxon>Fungi incertae sedis</taxon>
        <taxon>Zoopagomycota</taxon>
        <taxon>Entomophthoromycotina</taxon>
        <taxon>Basidiobolomycetes</taxon>
        <taxon>Basidiobolales</taxon>
        <taxon>Basidiobolaceae</taxon>
        <taxon>Basidiobolus</taxon>
    </lineage>
</organism>
<feature type="non-terminal residue" evidence="1">
    <location>
        <position position="1"/>
    </location>
</feature>
<dbReference type="Proteomes" id="UP001479436">
    <property type="component" value="Unassembled WGS sequence"/>
</dbReference>
<feature type="non-terminal residue" evidence="1">
    <location>
        <position position="137"/>
    </location>
</feature>
<dbReference type="InterPro" id="IPR004242">
    <property type="entry name" value="Transposase_21"/>
</dbReference>
<reference evidence="1 2" key="1">
    <citation type="submission" date="2023-04" db="EMBL/GenBank/DDBJ databases">
        <title>Genome of Basidiobolus ranarum AG-B5.</title>
        <authorList>
            <person name="Stajich J.E."/>
            <person name="Carter-House D."/>
            <person name="Gryganskyi A."/>
        </authorList>
    </citation>
    <scope>NUCLEOTIDE SEQUENCE [LARGE SCALE GENOMIC DNA]</scope>
    <source>
        <strain evidence="1 2">AG-B5</strain>
    </source>
</reference>
<protein>
    <submittedName>
        <fullName evidence="1">Uncharacterized protein</fullName>
    </submittedName>
</protein>
<accession>A0ABR2WE96</accession>
<comment type="caution">
    <text evidence="1">The sequence shown here is derived from an EMBL/GenBank/DDBJ whole genome shotgun (WGS) entry which is preliminary data.</text>
</comment>
<keyword evidence="2" id="KW-1185">Reference proteome</keyword>
<evidence type="ECO:0000313" key="2">
    <source>
        <dbReference type="Proteomes" id="UP001479436"/>
    </source>
</evidence>
<dbReference type="EMBL" id="JASJQH010002970">
    <property type="protein sequence ID" value="KAK9759828.1"/>
    <property type="molecule type" value="Genomic_DNA"/>
</dbReference>
<sequence>YKDRDKNDDKHNELQQFGLNLLKKSQGFFENTFDHALALALDGFLISKYTTGKACWLILFMNLNIPPSEQYKSHNFLILSILSGPNSPMFIESFLEPLIAEFEQLANGVQMGEYFIKANIIVSNGDTPAVSKRGCFP</sequence>
<gene>
    <name evidence="1" type="ORF">K7432_016743</name>
</gene>